<gene>
    <name evidence="3" type="ORF">BJ085DRAFT_36347</name>
</gene>
<keyword evidence="2" id="KW-0812">Transmembrane</keyword>
<evidence type="ECO:0000313" key="4">
    <source>
        <dbReference type="Proteomes" id="UP000268162"/>
    </source>
</evidence>
<feature type="region of interest" description="Disordered" evidence="1">
    <location>
        <begin position="269"/>
        <end position="293"/>
    </location>
</feature>
<feature type="region of interest" description="Disordered" evidence="1">
    <location>
        <begin position="114"/>
        <end position="201"/>
    </location>
</feature>
<accession>A0A4P9ZP27</accession>
<feature type="compositionally biased region" description="Basic residues" evidence="1">
    <location>
        <begin position="274"/>
        <end position="290"/>
    </location>
</feature>
<dbReference type="AlphaFoldDB" id="A0A4P9ZP27"/>
<dbReference type="Proteomes" id="UP000268162">
    <property type="component" value="Unassembled WGS sequence"/>
</dbReference>
<keyword evidence="4" id="KW-1185">Reference proteome</keyword>
<keyword evidence="2" id="KW-1133">Transmembrane helix</keyword>
<organism evidence="3 4">
    <name type="scientific">Dimargaris cristalligena</name>
    <dbReference type="NCBI Taxonomy" id="215637"/>
    <lineage>
        <taxon>Eukaryota</taxon>
        <taxon>Fungi</taxon>
        <taxon>Fungi incertae sedis</taxon>
        <taxon>Zoopagomycota</taxon>
        <taxon>Kickxellomycotina</taxon>
        <taxon>Dimargaritomycetes</taxon>
        <taxon>Dimargaritales</taxon>
        <taxon>Dimargaritaceae</taxon>
        <taxon>Dimargaris</taxon>
    </lineage>
</organism>
<evidence type="ECO:0000313" key="3">
    <source>
        <dbReference type="EMBL" id="RKP34302.1"/>
    </source>
</evidence>
<feature type="compositionally biased region" description="Polar residues" evidence="1">
    <location>
        <begin position="136"/>
        <end position="155"/>
    </location>
</feature>
<feature type="transmembrane region" description="Helical" evidence="2">
    <location>
        <begin position="233"/>
        <end position="254"/>
    </location>
</feature>
<evidence type="ECO:0000256" key="1">
    <source>
        <dbReference type="SAM" id="MobiDB-lite"/>
    </source>
</evidence>
<name>A0A4P9ZP27_9FUNG</name>
<proteinExistence type="predicted"/>
<sequence length="312" mass="33947">MPTCECLVEQAQGVLLTLAELLEQDLSLGENYVVIHETILNTASVVPPVKFLNAVSFFILYQLDNDSLCTELGTSINVPCMTIEYDAGVDLTKMQADIGNSSLLWSDVVNMYPDLQDHPTDTATGSSNLARRDAGNASTSPVDSNSPPSTETTGVDSMPEPDTLTSNGADDHHTPGDSVSTPGDTTPSLEPVDSTGDHPMDNPDLVRRFYFRAQLMVDGQAVEGTPITVHTQIIIGSVFGGVFLVLLMGCGIRLRRTIVRQRNLELQKQAGQKAFRKRERAREKSKRPIRSPKISNADTVSTFADIELVVEK</sequence>
<evidence type="ECO:0000256" key="2">
    <source>
        <dbReference type="SAM" id="Phobius"/>
    </source>
</evidence>
<keyword evidence="2" id="KW-0472">Membrane</keyword>
<protein>
    <submittedName>
        <fullName evidence="3">Uncharacterized protein</fullName>
    </submittedName>
</protein>
<reference evidence="4" key="1">
    <citation type="journal article" date="2018" name="Nat. Microbiol.">
        <title>Leveraging single-cell genomics to expand the fungal tree of life.</title>
        <authorList>
            <person name="Ahrendt S.R."/>
            <person name="Quandt C.A."/>
            <person name="Ciobanu D."/>
            <person name="Clum A."/>
            <person name="Salamov A."/>
            <person name="Andreopoulos B."/>
            <person name="Cheng J.F."/>
            <person name="Woyke T."/>
            <person name="Pelin A."/>
            <person name="Henrissat B."/>
            <person name="Reynolds N.K."/>
            <person name="Benny G.L."/>
            <person name="Smith M.E."/>
            <person name="James T.Y."/>
            <person name="Grigoriev I.V."/>
        </authorList>
    </citation>
    <scope>NUCLEOTIDE SEQUENCE [LARGE SCALE GENOMIC DNA]</scope>
    <source>
        <strain evidence="4">RSA 468</strain>
    </source>
</reference>
<feature type="compositionally biased region" description="Polar residues" evidence="1">
    <location>
        <begin position="177"/>
        <end position="188"/>
    </location>
</feature>
<dbReference type="EMBL" id="ML003261">
    <property type="protein sequence ID" value="RKP34302.1"/>
    <property type="molecule type" value="Genomic_DNA"/>
</dbReference>